<sequence length="124" mass="13488">MKALLVVAHGSRREASNEEVRRLARRVKEVAGDRYGWVEAAFLELAEPSIPEGIHRCLEQGAREVVVLPYFLSAGRHVSEDIPAEVEKARQAHPGSRVRLVPYLGAAAGIAELLLVQAALEEGG</sequence>
<protein>
    <submittedName>
        <fullName evidence="3">Cobalamin biosynthesis protein CbiX</fullName>
    </submittedName>
</protein>
<dbReference type="SUPFAM" id="SSF53800">
    <property type="entry name" value="Chelatase"/>
    <property type="match status" value="1"/>
</dbReference>
<dbReference type="GO" id="GO:0046872">
    <property type="term" value="F:metal ion binding"/>
    <property type="evidence" value="ECO:0007669"/>
    <property type="project" value="UniProtKB-KW"/>
</dbReference>
<organism evidence="3">
    <name type="scientific">Thiolapillus brandeum</name>
    <dbReference type="NCBI Taxonomy" id="1076588"/>
    <lineage>
        <taxon>Bacteria</taxon>
        <taxon>Pseudomonadati</taxon>
        <taxon>Pseudomonadota</taxon>
        <taxon>Gammaproteobacteria</taxon>
        <taxon>Chromatiales</taxon>
        <taxon>Sedimenticolaceae</taxon>
        <taxon>Thiolapillus</taxon>
    </lineage>
</organism>
<dbReference type="PANTHER" id="PTHR33542:SF3">
    <property type="entry name" value="SIROHYDROCHLORIN FERROCHELATASE, CHLOROPLASTIC"/>
    <property type="match status" value="1"/>
</dbReference>
<dbReference type="EMBL" id="DROM01000191">
    <property type="protein sequence ID" value="HHH13211.1"/>
    <property type="molecule type" value="Genomic_DNA"/>
</dbReference>
<evidence type="ECO:0000313" key="3">
    <source>
        <dbReference type="EMBL" id="HHH13211.1"/>
    </source>
</evidence>
<dbReference type="Pfam" id="PF01903">
    <property type="entry name" value="CbiX"/>
    <property type="match status" value="1"/>
</dbReference>
<accession>A0A7C5IYT7</accession>
<name>A0A7C5IYT7_9GAMM</name>
<dbReference type="AlphaFoldDB" id="A0A7C5IYT7"/>
<dbReference type="InterPro" id="IPR002762">
    <property type="entry name" value="CbiX-like"/>
</dbReference>
<evidence type="ECO:0000256" key="1">
    <source>
        <dbReference type="ARBA" id="ARBA00022723"/>
    </source>
</evidence>
<proteinExistence type="predicted"/>
<gene>
    <name evidence="3" type="ORF">ENJ98_03150</name>
</gene>
<dbReference type="Proteomes" id="UP000886100">
    <property type="component" value="Unassembled WGS sequence"/>
</dbReference>
<dbReference type="Gene3D" id="3.40.50.1400">
    <property type="match status" value="1"/>
</dbReference>
<dbReference type="CDD" id="cd03416">
    <property type="entry name" value="CbiX_SirB_N"/>
    <property type="match status" value="1"/>
</dbReference>
<keyword evidence="1" id="KW-0479">Metal-binding</keyword>
<reference evidence="3" key="1">
    <citation type="journal article" date="2020" name="mSystems">
        <title>Genome- and Community-Level Interaction Insights into Carbon Utilization and Element Cycling Functions of Hydrothermarchaeota in Hydrothermal Sediment.</title>
        <authorList>
            <person name="Zhou Z."/>
            <person name="Liu Y."/>
            <person name="Xu W."/>
            <person name="Pan J."/>
            <person name="Luo Z.H."/>
            <person name="Li M."/>
        </authorList>
    </citation>
    <scope>NUCLEOTIDE SEQUENCE [LARGE SCALE GENOMIC DNA]</scope>
    <source>
        <strain evidence="3">HyVt-535</strain>
    </source>
</reference>
<dbReference type="InterPro" id="IPR050963">
    <property type="entry name" value="Sirohydro_Cobaltochel/CbiX"/>
</dbReference>
<evidence type="ECO:0000256" key="2">
    <source>
        <dbReference type="ARBA" id="ARBA00023239"/>
    </source>
</evidence>
<dbReference type="PANTHER" id="PTHR33542">
    <property type="entry name" value="SIROHYDROCHLORIN FERROCHELATASE, CHLOROPLASTIC"/>
    <property type="match status" value="1"/>
</dbReference>
<comment type="caution">
    <text evidence="3">The sequence shown here is derived from an EMBL/GenBank/DDBJ whole genome shotgun (WGS) entry which is preliminary data.</text>
</comment>
<keyword evidence="2" id="KW-0456">Lyase</keyword>
<dbReference type="GO" id="GO:0016829">
    <property type="term" value="F:lyase activity"/>
    <property type="evidence" value="ECO:0007669"/>
    <property type="project" value="UniProtKB-KW"/>
</dbReference>